<dbReference type="Proteomes" id="UP001569175">
    <property type="component" value="Unassembled WGS sequence"/>
</dbReference>
<dbReference type="InterPro" id="IPR043502">
    <property type="entry name" value="DNA/RNA_pol_sf"/>
</dbReference>
<dbReference type="EMBL" id="JBGOOL010000006">
    <property type="protein sequence ID" value="MEZ8052186.1"/>
    <property type="molecule type" value="Genomic_DNA"/>
</dbReference>
<proteinExistence type="predicted"/>
<dbReference type="Pfam" id="PF00078">
    <property type="entry name" value="RVT_1"/>
    <property type="match status" value="1"/>
</dbReference>
<dbReference type="Gene3D" id="3.30.70.270">
    <property type="match status" value="1"/>
</dbReference>
<protein>
    <submittedName>
        <fullName evidence="2">Reverse transcriptase domain-containing protein</fullName>
    </submittedName>
</protein>
<gene>
    <name evidence="2" type="ORF">ACED57_03340</name>
</gene>
<reference evidence="2 3" key="1">
    <citation type="submission" date="2024-06" db="EMBL/GenBank/DDBJ databases">
        <authorList>
            <person name="Steensen K."/>
            <person name="Seneca J."/>
            <person name="Bartlau N."/>
            <person name="Yu A.X."/>
            <person name="Polz M.F."/>
        </authorList>
    </citation>
    <scope>NUCLEOTIDE SEQUENCE [LARGE SCALE GENOMIC DNA]</scope>
    <source>
        <strain evidence="2 3">1F9</strain>
    </source>
</reference>
<dbReference type="RefSeq" id="WP_229634219.1">
    <property type="nucleotide sequence ID" value="NZ_JBFSTR010000058.1"/>
</dbReference>
<evidence type="ECO:0000313" key="3">
    <source>
        <dbReference type="Proteomes" id="UP001569175"/>
    </source>
</evidence>
<dbReference type="GO" id="GO:0003964">
    <property type="term" value="F:RNA-directed DNA polymerase activity"/>
    <property type="evidence" value="ECO:0007669"/>
    <property type="project" value="UniProtKB-KW"/>
</dbReference>
<keyword evidence="3" id="KW-1185">Reference proteome</keyword>
<accession>A0ABV4KIC1</accession>
<keyword evidence="2" id="KW-0808">Transferase</keyword>
<organism evidence="2 3">
    <name type="scientific">Vibrio atlanticus</name>
    <dbReference type="NCBI Taxonomy" id="693153"/>
    <lineage>
        <taxon>Bacteria</taxon>
        <taxon>Pseudomonadati</taxon>
        <taxon>Pseudomonadota</taxon>
        <taxon>Gammaproteobacteria</taxon>
        <taxon>Vibrionales</taxon>
        <taxon>Vibrionaceae</taxon>
        <taxon>Vibrio</taxon>
    </lineage>
</organism>
<name>A0ABV4KIC1_9VIBR</name>
<evidence type="ECO:0000259" key="1">
    <source>
        <dbReference type="Pfam" id="PF00078"/>
    </source>
</evidence>
<dbReference type="InterPro" id="IPR043128">
    <property type="entry name" value="Rev_trsase/Diguanyl_cyclase"/>
</dbReference>
<keyword evidence="2" id="KW-0548">Nucleotidyltransferase</keyword>
<feature type="domain" description="Reverse transcriptase" evidence="1">
    <location>
        <begin position="32"/>
        <end position="118"/>
    </location>
</feature>
<keyword evidence="2" id="KW-0695">RNA-directed DNA polymerase</keyword>
<dbReference type="SUPFAM" id="SSF56672">
    <property type="entry name" value="DNA/RNA polymerases"/>
    <property type="match status" value="1"/>
</dbReference>
<evidence type="ECO:0000313" key="2">
    <source>
        <dbReference type="EMBL" id="MEZ8052186.1"/>
    </source>
</evidence>
<comment type="caution">
    <text evidence="2">The sequence shown here is derived from an EMBL/GenBank/DDBJ whole genome shotgun (WGS) entry which is preliminary data.</text>
</comment>
<sequence>MLRELKSLIGYERARAIARASTIPHSNPDEHSHSLPYGFSQSPLLASICLAQSHFGSCIRACHETDGMSLSVYMDDIVISSNDEQILLLWHEKLKIAAGKSKFKLNSLKENISSTSIEVFNINITEYEMHVSDKRFSKLHTVYSLSESEHQRKGIGGYVWTVNPDQAKELDC</sequence>
<dbReference type="InterPro" id="IPR000477">
    <property type="entry name" value="RT_dom"/>
</dbReference>